<keyword evidence="2" id="KW-1185">Reference proteome</keyword>
<reference evidence="2" key="1">
    <citation type="submission" date="2021-01" db="EMBL/GenBank/DDBJ databases">
        <title>Genome public.</title>
        <authorList>
            <person name="Liu C."/>
            <person name="Sun Q."/>
        </authorList>
    </citation>
    <scope>NUCLEOTIDE SEQUENCE [LARGE SCALE GENOMIC DNA]</scope>
    <source>
        <strain evidence="2">YIM B02567</strain>
    </source>
</reference>
<dbReference type="RefSeq" id="WP_200245172.1">
    <property type="nucleotide sequence ID" value="NZ_JAENHK010000008.1"/>
</dbReference>
<proteinExistence type="predicted"/>
<dbReference type="Proteomes" id="UP000628669">
    <property type="component" value="Unassembled WGS sequence"/>
</dbReference>
<gene>
    <name evidence="1" type="ORF">JHL15_08940</name>
</gene>
<sequence>MMEKDFNPVIKAVQSLRKLSTDIKATNLEIKECNEKATQQIAEAGKLIIASNDNLIINLWVNEKAEVMENTTVLLGILQSLEEKFKNKDCSNLSEMWETHSHYKNIVMNSLLELKKIGNTIFVSENLQKWEDIWQIISLHVNKILSIAETYKLKLAMMEALKPEEIDMLTMDILKHIPWNYSDDEAYQYEKEYLQAYNELKESQSKKKSLWDKVLDVLAGGVEETPAHRVQMRRWMEGSPT</sequence>
<name>A0ABS1FU31_9FLAO</name>
<evidence type="ECO:0000313" key="2">
    <source>
        <dbReference type="Proteomes" id="UP000628669"/>
    </source>
</evidence>
<dbReference type="EMBL" id="JAENHK010000008">
    <property type="protein sequence ID" value="MBK1895873.1"/>
    <property type="molecule type" value="Genomic_DNA"/>
</dbReference>
<organism evidence="1 2">
    <name type="scientific">Chryseobacterium paridis</name>
    <dbReference type="NCBI Taxonomy" id="2800328"/>
    <lineage>
        <taxon>Bacteria</taxon>
        <taxon>Pseudomonadati</taxon>
        <taxon>Bacteroidota</taxon>
        <taxon>Flavobacteriia</taxon>
        <taxon>Flavobacteriales</taxon>
        <taxon>Weeksellaceae</taxon>
        <taxon>Chryseobacterium group</taxon>
        <taxon>Chryseobacterium</taxon>
    </lineage>
</organism>
<comment type="caution">
    <text evidence="1">The sequence shown here is derived from an EMBL/GenBank/DDBJ whole genome shotgun (WGS) entry which is preliminary data.</text>
</comment>
<accession>A0ABS1FU31</accession>
<evidence type="ECO:0000313" key="1">
    <source>
        <dbReference type="EMBL" id="MBK1895873.1"/>
    </source>
</evidence>
<protein>
    <submittedName>
        <fullName evidence="1">Uncharacterized protein</fullName>
    </submittedName>
</protein>